<keyword evidence="5" id="KW-0460">Magnesium</keyword>
<gene>
    <name evidence="11" type="ORF">EDD79_100483</name>
</gene>
<evidence type="ECO:0000256" key="2">
    <source>
        <dbReference type="ARBA" id="ARBA00006739"/>
    </source>
</evidence>
<evidence type="ECO:0000256" key="5">
    <source>
        <dbReference type="ARBA" id="ARBA00022842"/>
    </source>
</evidence>
<dbReference type="InterPro" id="IPR050256">
    <property type="entry name" value="Glycosyltransferase_2"/>
</dbReference>
<dbReference type="PANTHER" id="PTHR48090">
    <property type="entry name" value="UNDECAPRENYL-PHOSPHATE 4-DEOXY-4-FORMAMIDO-L-ARABINOSE TRANSFERASE-RELATED"/>
    <property type="match status" value="1"/>
</dbReference>
<dbReference type="RefSeq" id="WP_132847639.1">
    <property type="nucleotide sequence ID" value="NZ_CP058648.1"/>
</dbReference>
<dbReference type="EMBL" id="SLYC01000004">
    <property type="protein sequence ID" value="TCQ05902.1"/>
    <property type="molecule type" value="Genomic_DNA"/>
</dbReference>
<evidence type="ECO:0000256" key="8">
    <source>
        <dbReference type="ARBA" id="ARBA00048689"/>
    </source>
</evidence>
<evidence type="ECO:0000313" key="12">
    <source>
        <dbReference type="Proteomes" id="UP000295504"/>
    </source>
</evidence>
<protein>
    <recommendedName>
        <fullName evidence="7">Glucosyl-3-phosphoglycerate synthase</fullName>
        <ecNumber evidence="6">2.4.1.266</ecNumber>
    </recommendedName>
</protein>
<evidence type="ECO:0000256" key="4">
    <source>
        <dbReference type="ARBA" id="ARBA00022679"/>
    </source>
</evidence>
<accession>A0A4R2TSX1</accession>
<evidence type="ECO:0000256" key="9">
    <source>
        <dbReference type="ARBA" id="ARBA00048997"/>
    </source>
</evidence>
<dbReference type="SUPFAM" id="SSF53448">
    <property type="entry name" value="Nucleotide-diphospho-sugar transferases"/>
    <property type="match status" value="1"/>
</dbReference>
<dbReference type="EC" id="2.4.1.266" evidence="6"/>
<keyword evidence="12" id="KW-1185">Reference proteome</keyword>
<dbReference type="AlphaFoldDB" id="A0A4R2TSX1"/>
<comment type="cofactor">
    <cofactor evidence="1">
        <name>Mg(2+)</name>
        <dbReference type="ChEBI" id="CHEBI:18420"/>
    </cofactor>
</comment>
<sequence>MKVSAIIPAYNEEERIGKVIQTATSCKLISNIIVVDDGSEDKTFEEASTYNVKVIRLPENQGKAQALKTALLYCDCDIVIFLDADLIGLRTSHIESLIYPLLFNNIEMTIGIFNSGRFFTSWAQKITPSLSGQRAFKGHLIKDIIDLDMEGYNAEIAITRMIKEKSIKAEHILLDGISHAIKEEKYGLSKGMYCRMRMYKEIIKYMMQ</sequence>
<feature type="domain" description="Glycosyltransferase 2-like" evidence="10">
    <location>
        <begin position="4"/>
        <end position="113"/>
    </location>
</feature>
<proteinExistence type="inferred from homology"/>
<evidence type="ECO:0000256" key="1">
    <source>
        <dbReference type="ARBA" id="ARBA00001946"/>
    </source>
</evidence>
<evidence type="ECO:0000256" key="3">
    <source>
        <dbReference type="ARBA" id="ARBA00022676"/>
    </source>
</evidence>
<reference evidence="11 12" key="1">
    <citation type="submission" date="2019-03" db="EMBL/GenBank/DDBJ databases">
        <title>Genomic Encyclopedia of Type Strains, Phase IV (KMG-IV): sequencing the most valuable type-strain genomes for metagenomic binning, comparative biology and taxonomic classification.</title>
        <authorList>
            <person name="Goeker M."/>
        </authorList>
    </citation>
    <scope>NUCLEOTIDE SEQUENCE [LARGE SCALE GENOMIC DNA]</scope>
    <source>
        <strain evidence="11 12">DSM 100013</strain>
    </source>
</reference>
<comment type="similarity">
    <text evidence="2">Belongs to the glycosyltransferase 2 family.</text>
</comment>
<name>A0A4R2TSX1_9FIRM</name>
<dbReference type="OrthoDB" id="9810303at2"/>
<organism evidence="11 12">
    <name type="scientific">Serpentinicella alkaliphila</name>
    <dbReference type="NCBI Taxonomy" id="1734049"/>
    <lineage>
        <taxon>Bacteria</taxon>
        <taxon>Bacillati</taxon>
        <taxon>Bacillota</taxon>
        <taxon>Clostridia</taxon>
        <taxon>Peptostreptococcales</taxon>
        <taxon>Natronincolaceae</taxon>
        <taxon>Serpentinicella</taxon>
    </lineage>
</organism>
<comment type="caution">
    <text evidence="11">The sequence shown here is derived from an EMBL/GenBank/DDBJ whole genome shotgun (WGS) entry which is preliminary data.</text>
</comment>
<dbReference type="GO" id="GO:0016757">
    <property type="term" value="F:glycosyltransferase activity"/>
    <property type="evidence" value="ECO:0007669"/>
    <property type="project" value="UniProtKB-KW"/>
</dbReference>
<keyword evidence="3" id="KW-0328">Glycosyltransferase</keyword>
<dbReference type="PANTHER" id="PTHR48090:SF10">
    <property type="entry name" value="GLUCOSYL-3-PHOSPHOGLYCERATE SYNTHASE"/>
    <property type="match status" value="1"/>
</dbReference>
<comment type="catalytic activity">
    <reaction evidence="8">
        <text>(2R)-3-phosphoglycerate + UDP-alpha-D-glucose = (2R)-2-O-(alpha-D-glucopyranosyl)-3-phospho-glycerate + UDP + H(+)</text>
        <dbReference type="Rhea" id="RHEA:31319"/>
        <dbReference type="ChEBI" id="CHEBI:15378"/>
        <dbReference type="ChEBI" id="CHEBI:58223"/>
        <dbReference type="ChEBI" id="CHEBI:58272"/>
        <dbReference type="ChEBI" id="CHEBI:58885"/>
        <dbReference type="ChEBI" id="CHEBI:62600"/>
        <dbReference type="EC" id="2.4.1.266"/>
    </reaction>
    <physiologicalReaction direction="left-to-right" evidence="8">
        <dbReference type="Rhea" id="RHEA:31320"/>
    </physiologicalReaction>
</comment>
<dbReference type="InterPro" id="IPR029044">
    <property type="entry name" value="Nucleotide-diphossugar_trans"/>
</dbReference>
<dbReference type="Pfam" id="PF00535">
    <property type="entry name" value="Glycos_transf_2"/>
    <property type="match status" value="1"/>
</dbReference>
<dbReference type="InterPro" id="IPR001173">
    <property type="entry name" value="Glyco_trans_2-like"/>
</dbReference>
<evidence type="ECO:0000256" key="7">
    <source>
        <dbReference type="ARBA" id="ARBA00040894"/>
    </source>
</evidence>
<dbReference type="CDD" id="cd04179">
    <property type="entry name" value="DPM_DPG-synthase_like"/>
    <property type="match status" value="1"/>
</dbReference>
<keyword evidence="4 11" id="KW-0808">Transferase</keyword>
<dbReference type="Gene3D" id="3.90.550.10">
    <property type="entry name" value="Spore Coat Polysaccharide Biosynthesis Protein SpsA, Chain A"/>
    <property type="match status" value="1"/>
</dbReference>
<evidence type="ECO:0000259" key="10">
    <source>
        <dbReference type="Pfam" id="PF00535"/>
    </source>
</evidence>
<evidence type="ECO:0000256" key="6">
    <source>
        <dbReference type="ARBA" id="ARBA00039022"/>
    </source>
</evidence>
<comment type="catalytic activity">
    <reaction evidence="9">
        <text>an NDP-alpha-D-glucose + (2R)-3-phosphoglycerate = (2R)-2-O-(alpha-D-glucopyranosyl)-3-phospho-glycerate + a ribonucleoside 5'-diphosphate + H(+)</text>
        <dbReference type="Rhea" id="RHEA:47244"/>
        <dbReference type="ChEBI" id="CHEBI:15378"/>
        <dbReference type="ChEBI" id="CHEBI:57930"/>
        <dbReference type="ChEBI" id="CHEBI:58272"/>
        <dbReference type="ChEBI" id="CHEBI:62600"/>
        <dbReference type="ChEBI" id="CHEBI:76533"/>
        <dbReference type="EC" id="2.4.1.266"/>
    </reaction>
    <physiologicalReaction direction="left-to-right" evidence="9">
        <dbReference type="Rhea" id="RHEA:47245"/>
    </physiologicalReaction>
</comment>
<dbReference type="Proteomes" id="UP000295504">
    <property type="component" value="Unassembled WGS sequence"/>
</dbReference>
<evidence type="ECO:0000313" key="11">
    <source>
        <dbReference type="EMBL" id="TCQ05902.1"/>
    </source>
</evidence>